<dbReference type="EMBL" id="AAOH01000003">
    <property type="protein sequence ID" value="EAR28630.1"/>
    <property type="molecule type" value="Genomic_DNA"/>
</dbReference>
<gene>
    <name evidence="1" type="ORF">PTD2_06299</name>
</gene>
<sequence>MSRHILLLAAGLSLTACQTTEFLPLMPHSPEFVGLSNHYPITLNKGFWLEDKLNVSVGPFSVSNMDISWQTSTASGTSIGIDKLGYNDQSVKNEQSFSYQLNSSAGNSQSRCRQSIRSNEQSWSFNAHFSLPLNFDASYSYHCQFGAASQTWQLLILADNYGKAEFQLYDQSNNHYEIRPVNYDLMPIPHRTFIGFELLKGTEKLAAVAMNEPGDIWINQALPQAEQDLLVNALLNLWFFKHALDKNIN</sequence>
<dbReference type="STRING" id="87626.PTD2_06299"/>
<dbReference type="RefSeq" id="WP_009837892.1">
    <property type="nucleotide sequence ID" value="NZ_AAOH01000003.1"/>
</dbReference>
<keyword evidence="2" id="KW-1185">Reference proteome</keyword>
<name>A4C7R5_9GAMM</name>
<dbReference type="Proteomes" id="UP000006201">
    <property type="component" value="Unassembled WGS sequence"/>
</dbReference>
<comment type="caution">
    <text evidence="1">The sequence shown here is derived from an EMBL/GenBank/DDBJ whole genome shotgun (WGS) entry which is preliminary data.</text>
</comment>
<dbReference type="AlphaFoldDB" id="A4C7R5"/>
<evidence type="ECO:0000313" key="2">
    <source>
        <dbReference type="Proteomes" id="UP000006201"/>
    </source>
</evidence>
<dbReference type="PROSITE" id="PS51257">
    <property type="entry name" value="PROKAR_LIPOPROTEIN"/>
    <property type="match status" value="1"/>
</dbReference>
<accession>A4C7R5</accession>
<reference evidence="1 2" key="1">
    <citation type="submission" date="2006-02" db="EMBL/GenBank/DDBJ databases">
        <authorList>
            <person name="Moran M.A."/>
            <person name="Kjelleberg S."/>
            <person name="Egan S."/>
            <person name="Saunders N."/>
            <person name="Thomas T."/>
            <person name="Ferriera S."/>
            <person name="Johnson J."/>
            <person name="Kravitz S."/>
            <person name="Halpern A."/>
            <person name="Remington K."/>
            <person name="Beeson K."/>
            <person name="Tran B."/>
            <person name="Rogers Y.-H."/>
            <person name="Friedman R."/>
            <person name="Venter J.C."/>
        </authorList>
    </citation>
    <scope>NUCLEOTIDE SEQUENCE [LARGE SCALE GENOMIC DNA]</scope>
    <source>
        <strain evidence="1 2">D2</strain>
    </source>
</reference>
<protein>
    <submittedName>
        <fullName evidence="1">Uncharacterized protein</fullName>
    </submittedName>
</protein>
<evidence type="ECO:0000313" key="1">
    <source>
        <dbReference type="EMBL" id="EAR28630.1"/>
    </source>
</evidence>
<proteinExistence type="predicted"/>
<dbReference type="HOGENOM" id="CLU_1115046_0_0_6"/>
<dbReference type="OrthoDB" id="9953202at2"/>
<organism evidence="1 2">
    <name type="scientific">Pseudoalteromonas tunicata D2</name>
    <dbReference type="NCBI Taxonomy" id="87626"/>
    <lineage>
        <taxon>Bacteria</taxon>
        <taxon>Pseudomonadati</taxon>
        <taxon>Pseudomonadota</taxon>
        <taxon>Gammaproteobacteria</taxon>
        <taxon>Alteromonadales</taxon>
        <taxon>Pseudoalteromonadaceae</taxon>
        <taxon>Pseudoalteromonas</taxon>
    </lineage>
</organism>